<protein>
    <recommendedName>
        <fullName evidence="4">PepSY domain-containing protein</fullName>
    </recommendedName>
</protein>
<dbReference type="EMBL" id="JABBGK010000002">
    <property type="protein sequence ID" value="NML75206.1"/>
    <property type="molecule type" value="Genomic_DNA"/>
</dbReference>
<sequence length="172" mass="17834">MDRRNFLLLLIAALVGGAEVLRADVARADSGKGDSGDSDSDDGGSDDGGSDDGGDDGDSGNSGSGGDDGKDDAGDDDSKDDDSSGKGKDGTGAEDGDHVKARDAVREGKILPLREILKKVEAMDTGRVISVELSLQGRSPFYTLKVQSDAGRVKTLRVNAVTGRKLSTFGWW</sequence>
<keyword evidence="3" id="KW-1185">Reference proteome</keyword>
<feature type="region of interest" description="Disordered" evidence="1">
    <location>
        <begin position="25"/>
        <end position="103"/>
    </location>
</feature>
<comment type="caution">
    <text evidence="2">The sequence shown here is derived from an EMBL/GenBank/DDBJ whole genome shotgun (WGS) entry which is preliminary data.</text>
</comment>
<organism evidence="2 3">
    <name type="scientific">Rhizobium terricola</name>
    <dbReference type="NCBI Taxonomy" id="2728849"/>
    <lineage>
        <taxon>Bacteria</taxon>
        <taxon>Pseudomonadati</taxon>
        <taxon>Pseudomonadota</taxon>
        <taxon>Alphaproteobacteria</taxon>
        <taxon>Hyphomicrobiales</taxon>
        <taxon>Rhizobiaceae</taxon>
        <taxon>Rhizobium/Agrobacterium group</taxon>
        <taxon>Rhizobium</taxon>
    </lineage>
</organism>
<evidence type="ECO:0000313" key="3">
    <source>
        <dbReference type="Proteomes" id="UP000541470"/>
    </source>
</evidence>
<dbReference type="Proteomes" id="UP000541470">
    <property type="component" value="Unassembled WGS sequence"/>
</dbReference>
<feature type="compositionally biased region" description="Basic and acidic residues" evidence="1">
    <location>
        <begin position="81"/>
        <end position="103"/>
    </location>
</feature>
<evidence type="ECO:0000256" key="1">
    <source>
        <dbReference type="SAM" id="MobiDB-lite"/>
    </source>
</evidence>
<reference evidence="2 3" key="1">
    <citation type="submission" date="2020-04" db="EMBL/GenBank/DDBJ databases">
        <title>Rhizobium sp. S-51 isolated from soil.</title>
        <authorList>
            <person name="Dahal R.H."/>
        </authorList>
    </citation>
    <scope>NUCLEOTIDE SEQUENCE [LARGE SCALE GENOMIC DNA]</scope>
    <source>
        <strain evidence="2 3">S-51</strain>
    </source>
</reference>
<evidence type="ECO:0008006" key="4">
    <source>
        <dbReference type="Google" id="ProtNLM"/>
    </source>
</evidence>
<dbReference type="RefSeq" id="WP_169591885.1">
    <property type="nucleotide sequence ID" value="NZ_JABBGK010000002.1"/>
</dbReference>
<gene>
    <name evidence="2" type="ORF">HHL25_13820</name>
</gene>
<dbReference type="AlphaFoldDB" id="A0A7Y0AXA6"/>
<accession>A0A7Y0AXA6</accession>
<feature type="compositionally biased region" description="Basic and acidic residues" evidence="1">
    <location>
        <begin position="25"/>
        <end position="35"/>
    </location>
</feature>
<evidence type="ECO:0000313" key="2">
    <source>
        <dbReference type="EMBL" id="NML75206.1"/>
    </source>
</evidence>
<name>A0A7Y0AXA6_9HYPH</name>
<feature type="compositionally biased region" description="Acidic residues" evidence="1">
    <location>
        <begin position="36"/>
        <end position="58"/>
    </location>
</feature>
<proteinExistence type="predicted"/>